<accession>K8EGQ3</accession>
<sequence>MSQRRKHKYRNDMEKPFNFCREAAKGCHVCLMAPNRTSDFLIGLEKFYADEYDSDVEIPSVALDPDTNTLTLTNTHDYALSATISVKGLRCLGKDGIELEAGNTVSKDGCKSTCTTFIVKIPANTFLHVCRLVVDLEREGIKDRDELLEFVMQKLDSDVQRCEGHSRPNDFHPLHLTFPFQNTKHEKDECFYLCTQGIGGSFTHTFYGNYHAIDFRCEVGTPIVAGANGIVTDVRNNAQDQSTGISASNLYSWNSIQIRVTEEVNIKDGEVEEINADSAEQRSSSGASTTASARTGIAGLSISEATAAAAVSSPSSSKVGQAGPLYIEYVHVQENSFKVQVGDVVERGQIICRSGESGFCPEPHLHFSAFRTSDSKAPTVGVKFIASEVKDAFVPEAGKMYNARIGERKI</sequence>
<dbReference type="RefSeq" id="XP_007512579.1">
    <property type="nucleotide sequence ID" value="XM_007512517.1"/>
</dbReference>
<keyword evidence="3" id="KW-1185">Reference proteome</keyword>
<dbReference type="KEGG" id="bpg:Bathy06g05180"/>
<dbReference type="EMBL" id="FO082273">
    <property type="protein sequence ID" value="CCO17179.1"/>
    <property type="molecule type" value="Genomic_DNA"/>
</dbReference>
<dbReference type="SUPFAM" id="SSF51261">
    <property type="entry name" value="Duplicated hybrid motif"/>
    <property type="match status" value="1"/>
</dbReference>
<dbReference type="GeneID" id="19015499"/>
<proteinExistence type="predicted"/>
<dbReference type="InterPro" id="IPR011055">
    <property type="entry name" value="Dup_hybrid_motif"/>
</dbReference>
<dbReference type="OrthoDB" id="204026at2759"/>
<name>K8EGQ3_9CHLO</name>
<protein>
    <recommendedName>
        <fullName evidence="1">M23ase beta-sheet core domain-containing protein</fullName>
    </recommendedName>
</protein>
<dbReference type="InterPro" id="IPR016047">
    <property type="entry name" value="M23ase_b-sheet_dom"/>
</dbReference>
<organism evidence="2 3">
    <name type="scientific">Bathycoccus prasinos</name>
    <dbReference type="NCBI Taxonomy" id="41875"/>
    <lineage>
        <taxon>Eukaryota</taxon>
        <taxon>Viridiplantae</taxon>
        <taxon>Chlorophyta</taxon>
        <taxon>Mamiellophyceae</taxon>
        <taxon>Mamiellales</taxon>
        <taxon>Bathycoccaceae</taxon>
        <taxon>Bathycoccus</taxon>
    </lineage>
</organism>
<evidence type="ECO:0000259" key="1">
    <source>
        <dbReference type="Pfam" id="PF01551"/>
    </source>
</evidence>
<evidence type="ECO:0000313" key="3">
    <source>
        <dbReference type="Proteomes" id="UP000198341"/>
    </source>
</evidence>
<dbReference type="Pfam" id="PF01551">
    <property type="entry name" value="Peptidase_M23"/>
    <property type="match status" value="1"/>
</dbReference>
<dbReference type="eggNOG" id="ENOG502S3BI">
    <property type="taxonomic scope" value="Eukaryota"/>
</dbReference>
<dbReference type="AlphaFoldDB" id="K8EGQ3"/>
<dbReference type="Gene3D" id="2.70.70.10">
    <property type="entry name" value="Glucose Permease (Domain IIA)"/>
    <property type="match status" value="1"/>
</dbReference>
<reference evidence="2 3" key="1">
    <citation type="submission" date="2011-10" db="EMBL/GenBank/DDBJ databases">
        <authorList>
            <person name="Genoscope - CEA"/>
        </authorList>
    </citation>
    <scope>NUCLEOTIDE SEQUENCE [LARGE SCALE GENOMIC DNA]</scope>
    <source>
        <strain evidence="2 3">RCC 1105</strain>
    </source>
</reference>
<feature type="domain" description="M23ase beta-sheet core" evidence="1">
    <location>
        <begin position="325"/>
        <end position="372"/>
    </location>
</feature>
<dbReference type="STRING" id="41875.K8EGQ3"/>
<dbReference type="Proteomes" id="UP000198341">
    <property type="component" value="Chromosome 6"/>
</dbReference>
<gene>
    <name evidence="2" type="ORF">Bathy06g05180</name>
</gene>
<evidence type="ECO:0000313" key="2">
    <source>
        <dbReference type="EMBL" id="CCO17179.1"/>
    </source>
</evidence>
<dbReference type="CDD" id="cd12797">
    <property type="entry name" value="M23_peptidase"/>
    <property type="match status" value="1"/>
</dbReference>